<evidence type="ECO:0000313" key="2">
    <source>
        <dbReference type="Proteomes" id="UP000011960"/>
    </source>
</evidence>
<protein>
    <submittedName>
        <fullName evidence="1">Uncharacterized protein</fullName>
    </submittedName>
</protein>
<dbReference type="EMBL" id="APAT01000005">
    <property type="protein sequence ID" value="EMP57111.1"/>
    <property type="molecule type" value="Genomic_DNA"/>
</dbReference>
<dbReference type="STRING" id="1288826.MSNKSG1_00773"/>
<gene>
    <name evidence="1" type="ORF">MSNKSG1_00773</name>
</gene>
<keyword evidence="2" id="KW-1185">Reference proteome</keyword>
<dbReference type="Proteomes" id="UP000011960">
    <property type="component" value="Unassembled WGS sequence"/>
</dbReference>
<dbReference type="AlphaFoldDB" id="M7CU49"/>
<accession>M7CU49</accession>
<name>M7CU49_9GAMM</name>
<comment type="caution">
    <text evidence="1">The sequence shown here is derived from an EMBL/GenBank/DDBJ whole genome shotgun (WGS) entry which is preliminary data.</text>
</comment>
<organism evidence="1 2">
    <name type="scientific">Marinobacter santoriniensis NKSG1</name>
    <dbReference type="NCBI Taxonomy" id="1288826"/>
    <lineage>
        <taxon>Bacteria</taxon>
        <taxon>Pseudomonadati</taxon>
        <taxon>Pseudomonadota</taxon>
        <taxon>Gammaproteobacteria</taxon>
        <taxon>Pseudomonadales</taxon>
        <taxon>Marinobacteraceae</taxon>
        <taxon>Marinobacter</taxon>
    </lineage>
</organism>
<evidence type="ECO:0000313" key="1">
    <source>
        <dbReference type="EMBL" id="EMP57111.1"/>
    </source>
</evidence>
<reference evidence="1 2" key="1">
    <citation type="journal article" date="2013" name="Genome Announc.">
        <title>Genome Sequence of Hydrothermal Arsenic-Respiring Bacterium Marinobacter santoriniensis NKSG1T.</title>
        <authorList>
            <person name="Handley K.M."/>
            <person name="Upton M."/>
            <person name="Beatson S.A."/>
            <person name="Hery M."/>
            <person name="Lloyd J.R."/>
        </authorList>
    </citation>
    <scope>NUCLEOTIDE SEQUENCE [LARGE SCALE GENOMIC DNA]</scope>
    <source>
        <strain evidence="1 2">NKSG1</strain>
    </source>
</reference>
<dbReference type="RefSeq" id="WP_008937320.1">
    <property type="nucleotide sequence ID" value="NZ_APAT01000005.1"/>
</dbReference>
<dbReference type="PATRIC" id="fig|1288826.3.peg.148"/>
<proteinExistence type="predicted"/>
<sequence>MKYHEFEARDVMEKKKLTCKVAPADVLTGNLIIEGLELKKIEQITVDGSRMVNACIEAKFVIRKDRKDYKVVVPIDVSNVSDDEIRLDLEIAEDEMIETPGWIFRSACTGEIIDCDLISEEIYISRHDEIIRLCYAHENWDKLRLWLRSQFRNRLSNH</sequence>